<protein>
    <recommendedName>
        <fullName evidence="2">poly(ADP-ribose) glycohydrolase</fullName>
        <ecNumber evidence="2">3.2.1.143</ecNumber>
    </recommendedName>
</protein>
<dbReference type="GO" id="GO:1990966">
    <property type="term" value="P:ATP generation from poly-ADP-D-ribose"/>
    <property type="evidence" value="ECO:0007669"/>
    <property type="project" value="TreeGrafter"/>
</dbReference>
<evidence type="ECO:0000256" key="1">
    <source>
        <dbReference type="ARBA" id="ARBA00009545"/>
    </source>
</evidence>
<dbReference type="OrthoDB" id="414945at2759"/>
<feature type="domain" description="PARG catalytic Macro" evidence="7">
    <location>
        <begin position="297"/>
        <end position="545"/>
    </location>
</feature>
<dbReference type="PANTHER" id="PTHR12837:SF0">
    <property type="entry name" value="POLY(ADP-RIBOSE) GLYCOHYDROLASE"/>
    <property type="match status" value="1"/>
</dbReference>
<organism evidence="9 10">
    <name type="scientific">Mucuna pruriens</name>
    <name type="common">Velvet bean</name>
    <name type="synonym">Dolichos pruriens</name>
    <dbReference type="NCBI Taxonomy" id="157652"/>
    <lineage>
        <taxon>Eukaryota</taxon>
        <taxon>Viridiplantae</taxon>
        <taxon>Streptophyta</taxon>
        <taxon>Embryophyta</taxon>
        <taxon>Tracheophyta</taxon>
        <taxon>Spermatophyta</taxon>
        <taxon>Magnoliopsida</taxon>
        <taxon>eudicotyledons</taxon>
        <taxon>Gunneridae</taxon>
        <taxon>Pentapetalae</taxon>
        <taxon>rosids</taxon>
        <taxon>fabids</taxon>
        <taxon>Fabales</taxon>
        <taxon>Fabaceae</taxon>
        <taxon>Papilionoideae</taxon>
        <taxon>50 kb inversion clade</taxon>
        <taxon>NPAAA clade</taxon>
        <taxon>indigoferoid/millettioid clade</taxon>
        <taxon>Phaseoleae</taxon>
        <taxon>Mucuna</taxon>
    </lineage>
</organism>
<feature type="active site" evidence="4">
    <location>
        <position position="347"/>
    </location>
</feature>
<proteinExistence type="inferred from homology"/>
<dbReference type="EMBL" id="QJKJ01008782">
    <property type="protein sequence ID" value="RDX78684.1"/>
    <property type="molecule type" value="Genomic_DNA"/>
</dbReference>
<evidence type="ECO:0000256" key="5">
    <source>
        <dbReference type="PIRSR" id="PIRSR607724-2"/>
    </source>
</evidence>
<reference evidence="9" key="1">
    <citation type="submission" date="2018-05" db="EMBL/GenBank/DDBJ databases">
        <title>Draft genome of Mucuna pruriens seed.</title>
        <authorList>
            <person name="Nnadi N.E."/>
            <person name="Vos R."/>
            <person name="Hasami M.H."/>
            <person name="Devisetty U.K."/>
            <person name="Aguiy J.C."/>
        </authorList>
    </citation>
    <scope>NUCLEOTIDE SEQUENCE [LARGE SCALE GENOMIC DNA]</scope>
    <source>
        <strain evidence="9">JCA_2017</strain>
    </source>
</reference>
<evidence type="ECO:0000313" key="10">
    <source>
        <dbReference type="Proteomes" id="UP000257109"/>
    </source>
</evidence>
<dbReference type="GO" id="GO:0005975">
    <property type="term" value="P:carbohydrate metabolic process"/>
    <property type="evidence" value="ECO:0007669"/>
    <property type="project" value="InterPro"/>
</dbReference>
<evidence type="ECO:0000256" key="4">
    <source>
        <dbReference type="PIRSR" id="PIRSR607724-1"/>
    </source>
</evidence>
<feature type="active site" evidence="4">
    <location>
        <position position="328"/>
    </location>
</feature>
<comment type="caution">
    <text evidence="9">The sequence shown here is derived from an EMBL/GenBank/DDBJ whole genome shotgun (WGS) entry which is preliminary data.</text>
</comment>
<feature type="region of interest" description="Disordered" evidence="6">
    <location>
        <begin position="478"/>
        <end position="497"/>
    </location>
</feature>
<sequence length="667" mass="75547">MSNCKPVDSPMDSNMKLMVKHDEPYSDAERYRILVGKLIYITITRPPDISFAVGVQSSVSLDIPRRYLDWVYYMRIRKTPIYQVIMMLIEQDLPLIDDLLQKQNTVARSSAKAEYRAMPSATCELIWVKQLIQELKFADLQPMKLYCDNQAALYIAFNPVFHERTKHIKIDCHFVWEKLLAKEISAKFVNSSNQLVDISTKSLRGPQIQELIAALLVCSLFCLFPVNDRYAKHLPMINFDELSLYDDYSRKQENKIWCIVHYFQRISSDMPKGLVSFERKVLPFENDSIHISYPDANFWSTSAGPLCKFEVHSSGLIEGQSSGAIEVDFANKYLGGGALGRGCVQEEIRFMVSPELIAGMLFLPAMAENEAIEIVGVERFSSYTGYASSFQFSGDYLDERDVDTLGRRKTRIVAIDALCSPGMRQYRANFLLRQGFQWRKAKILPYKHAIAAYSATVVGLPLQIAYGRGVEKHHFDAGTSTSMETSEGKNSNHEIKNPQNDYHRMDLANNIGVATGNWGCGAFGGNPEVKTIIQWLAASQSDTIMFLSIAKEIWDVIEKTYSKAKDAAQCAEDAVVLKEFIEQDRVYDFLVGLNPEFDQVRIQILGKSEVPSFNKVVAILRSKESSRYLMLGSLVVESSAMFAEKSKDGQPKKTDVWCTYCNKPPHT</sequence>
<evidence type="ECO:0000313" key="9">
    <source>
        <dbReference type="EMBL" id="RDX78684.1"/>
    </source>
</evidence>
<evidence type="ECO:0000256" key="6">
    <source>
        <dbReference type="SAM" id="MobiDB-lite"/>
    </source>
</evidence>
<keyword evidence="10" id="KW-1185">Reference proteome</keyword>
<dbReference type="Pfam" id="PF05028">
    <property type="entry name" value="PARG_cat_C"/>
    <property type="match status" value="1"/>
</dbReference>
<accession>A0A371FK79</accession>
<dbReference type="GO" id="GO:0005634">
    <property type="term" value="C:nucleus"/>
    <property type="evidence" value="ECO:0007669"/>
    <property type="project" value="TreeGrafter"/>
</dbReference>
<dbReference type="EC" id="3.2.1.143" evidence="2"/>
<dbReference type="PANTHER" id="PTHR12837">
    <property type="entry name" value="POLY ADP-RIBOSE GLYCOHYDROLASE"/>
    <property type="match status" value="1"/>
</dbReference>
<dbReference type="GO" id="GO:0006282">
    <property type="term" value="P:regulation of DNA repair"/>
    <property type="evidence" value="ECO:0007669"/>
    <property type="project" value="InterPro"/>
</dbReference>
<gene>
    <name evidence="9" type="primary">PARG1</name>
    <name evidence="9" type="ORF">CR513_40996</name>
</gene>
<name>A0A371FK79_MUCPR</name>
<dbReference type="GO" id="GO:0004649">
    <property type="term" value="F:poly(ADP-ribose) glycohydrolase activity"/>
    <property type="evidence" value="ECO:0007669"/>
    <property type="project" value="UniProtKB-EC"/>
</dbReference>
<dbReference type="Pfam" id="PF20811">
    <property type="entry name" value="PARG_cat_N"/>
    <property type="match status" value="1"/>
</dbReference>
<dbReference type="InterPro" id="IPR048362">
    <property type="entry name" value="PARG_helical"/>
</dbReference>
<feature type="binding site" evidence="5">
    <location>
        <position position="345"/>
    </location>
    <ligand>
        <name>substrate</name>
    </ligand>
</feature>
<dbReference type="AlphaFoldDB" id="A0A371FK79"/>
<feature type="compositionally biased region" description="Basic and acidic residues" evidence="6">
    <location>
        <begin position="486"/>
        <end position="497"/>
    </location>
</feature>
<evidence type="ECO:0000259" key="8">
    <source>
        <dbReference type="Pfam" id="PF20811"/>
    </source>
</evidence>
<keyword evidence="3" id="KW-0378">Hydrolase</keyword>
<dbReference type="GO" id="GO:0005737">
    <property type="term" value="C:cytoplasm"/>
    <property type="evidence" value="ECO:0007669"/>
    <property type="project" value="TreeGrafter"/>
</dbReference>
<dbReference type="CDD" id="cd09272">
    <property type="entry name" value="RNase_HI_RT_Ty1"/>
    <property type="match status" value="1"/>
</dbReference>
<feature type="active site" evidence="4">
    <location>
        <position position="346"/>
    </location>
</feature>
<feature type="binding site" evidence="5">
    <location>
        <position position="386"/>
    </location>
    <ligand>
        <name>substrate</name>
    </ligand>
</feature>
<dbReference type="GO" id="GO:0009225">
    <property type="term" value="P:nucleotide-sugar metabolic process"/>
    <property type="evidence" value="ECO:0007669"/>
    <property type="project" value="TreeGrafter"/>
</dbReference>
<feature type="domain" description="PARG helical" evidence="8">
    <location>
        <begin position="209"/>
        <end position="279"/>
    </location>
</feature>
<evidence type="ECO:0000256" key="2">
    <source>
        <dbReference type="ARBA" id="ARBA00012255"/>
    </source>
</evidence>
<evidence type="ECO:0000259" key="7">
    <source>
        <dbReference type="Pfam" id="PF05028"/>
    </source>
</evidence>
<dbReference type="Proteomes" id="UP000257109">
    <property type="component" value="Unassembled WGS sequence"/>
</dbReference>
<evidence type="ECO:0000256" key="3">
    <source>
        <dbReference type="ARBA" id="ARBA00022801"/>
    </source>
</evidence>
<feature type="non-terminal residue" evidence="9">
    <location>
        <position position="1"/>
    </location>
</feature>
<dbReference type="STRING" id="157652.A0A371FK79"/>
<dbReference type="InterPro" id="IPR046372">
    <property type="entry name" value="PARG_cat_C"/>
</dbReference>
<feature type="binding site" evidence="5">
    <location>
        <position position="331"/>
    </location>
    <ligand>
        <name>substrate</name>
    </ligand>
</feature>
<comment type="similarity">
    <text evidence="1">Belongs to the poly(ADP-ribose) glycohydrolase family.</text>
</comment>
<dbReference type="InterPro" id="IPR007724">
    <property type="entry name" value="Poly_GlycHdrlase"/>
</dbReference>